<keyword evidence="1" id="KW-0732">Signal</keyword>
<reference evidence="2 3" key="1">
    <citation type="submission" date="2016-10" db="EMBL/GenBank/DDBJ databases">
        <authorList>
            <person name="de Groot N.N."/>
        </authorList>
    </citation>
    <scope>NUCLEOTIDE SEQUENCE [LARGE SCALE GENOMIC DNA]</scope>
    <source>
        <strain evidence="2 3">DSM 26656</strain>
    </source>
</reference>
<proteinExistence type="predicted"/>
<dbReference type="Proteomes" id="UP000236743">
    <property type="component" value="Unassembled WGS sequence"/>
</dbReference>
<dbReference type="EMBL" id="FNUY01000007">
    <property type="protein sequence ID" value="SEG57722.1"/>
    <property type="molecule type" value="Genomic_DNA"/>
</dbReference>
<dbReference type="RefSeq" id="WP_103873670.1">
    <property type="nucleotide sequence ID" value="NZ_FNUY01000007.1"/>
</dbReference>
<evidence type="ECO:0000256" key="1">
    <source>
        <dbReference type="SAM" id="SignalP"/>
    </source>
</evidence>
<dbReference type="Pfam" id="PF06674">
    <property type="entry name" value="DUF1176"/>
    <property type="match status" value="1"/>
</dbReference>
<evidence type="ECO:0000313" key="2">
    <source>
        <dbReference type="EMBL" id="SEG57722.1"/>
    </source>
</evidence>
<protein>
    <recommendedName>
        <fullName evidence="4">DUF1176 domain-containing protein</fullName>
    </recommendedName>
</protein>
<dbReference type="OrthoDB" id="330924at2"/>
<gene>
    <name evidence="2" type="ORF">SAMN04488115_10749</name>
</gene>
<name>A0A1H6BAL9_9HYPH</name>
<accession>A0A1H6BAL9</accession>
<dbReference type="AlphaFoldDB" id="A0A1H6BAL9"/>
<organism evidence="2 3">
    <name type="scientific">Bosea lathyri</name>
    <dbReference type="NCBI Taxonomy" id="1036778"/>
    <lineage>
        <taxon>Bacteria</taxon>
        <taxon>Pseudomonadati</taxon>
        <taxon>Pseudomonadota</taxon>
        <taxon>Alphaproteobacteria</taxon>
        <taxon>Hyphomicrobiales</taxon>
        <taxon>Boseaceae</taxon>
        <taxon>Bosea</taxon>
    </lineage>
</organism>
<dbReference type="InterPro" id="IPR009560">
    <property type="entry name" value="DUF1176"/>
</dbReference>
<sequence>MKRMTLRLFEAALAPALSLSLSGFATAAPASKTFRDWIAGCDNLKGCAALSLPGEAAEQIAFLKLERPGGPTGTTSLSLKIRAEKLKAPLTADLAIDGAPFPAAGKRLAATVVDQEIATIALSPDETEALIAAARKATKLSIALAGKSYDVSLAGSVAAMLWIDEQQGRLNTTSALIRRGANTNVPAVPALPVITAKGSAEPALPPKAAKALTVALRKQLKRLDPDMCEDAPDDLPDAEGAWPLAGGERLVGLLCSRGAYNLSTAFWILQGSDVAKARKAQFPQIDGKPDNVLVNAHFDPATGQVGFFSKGRGIGDCGASGNYAWTETGFVLTAFQAMDECRGIASDDWITLFRSEVKVVK</sequence>
<evidence type="ECO:0000313" key="3">
    <source>
        <dbReference type="Proteomes" id="UP000236743"/>
    </source>
</evidence>
<feature type="signal peptide" evidence="1">
    <location>
        <begin position="1"/>
        <end position="27"/>
    </location>
</feature>
<keyword evidence="3" id="KW-1185">Reference proteome</keyword>
<evidence type="ECO:0008006" key="4">
    <source>
        <dbReference type="Google" id="ProtNLM"/>
    </source>
</evidence>
<feature type="chain" id="PRO_5009293648" description="DUF1176 domain-containing protein" evidence="1">
    <location>
        <begin position="28"/>
        <end position="361"/>
    </location>
</feature>